<proteinExistence type="predicted"/>
<name>A0A7I7QJ18_9MYCO</name>
<reference evidence="1 2" key="1">
    <citation type="journal article" date="2019" name="Emerg. Microbes Infect.">
        <title>Comprehensive subspecies identification of 175 nontuberculous mycobacteria species based on 7547 genomic profiles.</title>
        <authorList>
            <person name="Matsumoto Y."/>
            <person name="Kinjo T."/>
            <person name="Motooka D."/>
            <person name="Nabeya D."/>
            <person name="Jung N."/>
            <person name="Uechi K."/>
            <person name="Horii T."/>
            <person name="Iida T."/>
            <person name="Fujita J."/>
            <person name="Nakamura S."/>
        </authorList>
    </citation>
    <scope>NUCLEOTIDE SEQUENCE [LARGE SCALE GENOMIC DNA]</scope>
    <source>
        <strain evidence="1 2">JCM 17899</strain>
    </source>
</reference>
<gene>
    <name evidence="1" type="ORF">MSEDJ_03840</name>
</gene>
<dbReference type="EMBL" id="AP022588">
    <property type="protein sequence ID" value="BBY26288.1"/>
    <property type="molecule type" value="Genomic_DNA"/>
</dbReference>
<dbReference type="KEGG" id="msei:MSEDJ_03840"/>
<dbReference type="AlphaFoldDB" id="A0A7I7QJ18"/>
<organism evidence="1 2">
    <name type="scientific">Mycolicibacterium sediminis</name>
    <dbReference type="NCBI Taxonomy" id="1286180"/>
    <lineage>
        <taxon>Bacteria</taxon>
        <taxon>Bacillati</taxon>
        <taxon>Actinomycetota</taxon>
        <taxon>Actinomycetes</taxon>
        <taxon>Mycobacteriales</taxon>
        <taxon>Mycobacteriaceae</taxon>
        <taxon>Mycolicibacterium</taxon>
    </lineage>
</organism>
<protein>
    <submittedName>
        <fullName evidence="1">Uncharacterized protein</fullName>
    </submittedName>
</protein>
<keyword evidence="2" id="KW-1185">Reference proteome</keyword>
<evidence type="ECO:0000313" key="1">
    <source>
        <dbReference type="EMBL" id="BBY26288.1"/>
    </source>
</evidence>
<evidence type="ECO:0000313" key="2">
    <source>
        <dbReference type="Proteomes" id="UP000467193"/>
    </source>
</evidence>
<accession>A0A7I7QJ18</accession>
<sequence>MVVSLEDDVKKLADAAVADWPDIQFSGDFDRAIRDLYRSHLQFPPSWPQEDCDEYIAENADMAATRLITTLDDVIDTVVDGYERQHGIRPHHDDASEMIKAKRRSAIHELEWDIEDLAAELAGWSIHSLGRAVASMTGCSPASRRHRRRRTR</sequence>
<dbReference type="RefSeq" id="WP_372481193.1">
    <property type="nucleotide sequence ID" value="NZ_AP022588.1"/>
</dbReference>
<dbReference type="Proteomes" id="UP000467193">
    <property type="component" value="Chromosome"/>
</dbReference>